<protein>
    <submittedName>
        <fullName evidence="2">Uncharacterized protein</fullName>
    </submittedName>
</protein>
<dbReference type="RefSeq" id="WP_349219621.1">
    <property type="nucleotide sequence ID" value="NZ_JBBMFD010000013.1"/>
</dbReference>
<dbReference type="Proteomes" id="UP001489509">
    <property type="component" value="Unassembled WGS sequence"/>
</dbReference>
<feature type="transmembrane region" description="Helical" evidence="1">
    <location>
        <begin position="48"/>
        <end position="71"/>
    </location>
</feature>
<gene>
    <name evidence="2" type="ORF">WMO26_08545</name>
</gene>
<reference evidence="2 3" key="1">
    <citation type="submission" date="2024-03" db="EMBL/GenBank/DDBJ databases">
        <title>Human intestinal bacterial collection.</title>
        <authorList>
            <person name="Pauvert C."/>
            <person name="Hitch T.C.A."/>
            <person name="Clavel T."/>
        </authorList>
    </citation>
    <scope>NUCLEOTIDE SEQUENCE [LARGE SCALE GENOMIC DNA]</scope>
    <source>
        <strain evidence="2 3">CLA-JM-H44</strain>
    </source>
</reference>
<evidence type="ECO:0000256" key="1">
    <source>
        <dbReference type="SAM" id="Phobius"/>
    </source>
</evidence>
<dbReference type="EMBL" id="JBBMFD010000013">
    <property type="protein sequence ID" value="MEQ2440870.1"/>
    <property type="molecule type" value="Genomic_DNA"/>
</dbReference>
<comment type="caution">
    <text evidence="2">The sequence shown here is derived from an EMBL/GenBank/DDBJ whole genome shotgun (WGS) entry which is preliminary data.</text>
</comment>
<keyword evidence="1" id="KW-1133">Transmembrane helix</keyword>
<proteinExistence type="predicted"/>
<keyword evidence="3" id="KW-1185">Reference proteome</keyword>
<name>A0ABV1E0Q5_9FIRM</name>
<sequence length="174" mass="19696">MTDFLKSIDFTALVDSIMDNIVWICVGLAAFFALLLGVGLFKDKRRWIWRSILVAVVCVATLIFTNFQFYYDAYTDGDELGSASRFLIGNTDPKTAKAIEFLMIGVEDVDQWDGSGRFLSWQKKYENETGKATMVKYLFNSTLEIETQDVVWRANCVFGRVSAEITYKNGQTGS</sequence>
<evidence type="ECO:0000313" key="3">
    <source>
        <dbReference type="Proteomes" id="UP001489509"/>
    </source>
</evidence>
<accession>A0ABV1E0Q5</accession>
<keyword evidence="1" id="KW-0472">Membrane</keyword>
<keyword evidence="1" id="KW-0812">Transmembrane</keyword>
<feature type="transmembrane region" description="Helical" evidence="1">
    <location>
        <begin position="20"/>
        <end position="41"/>
    </location>
</feature>
<organism evidence="2 3">
    <name type="scientific">Solibaculum intestinale</name>
    <dbReference type="NCBI Taxonomy" id="3133165"/>
    <lineage>
        <taxon>Bacteria</taxon>
        <taxon>Bacillati</taxon>
        <taxon>Bacillota</taxon>
        <taxon>Clostridia</taxon>
        <taxon>Eubacteriales</taxon>
        <taxon>Oscillospiraceae</taxon>
        <taxon>Solibaculum</taxon>
    </lineage>
</organism>
<evidence type="ECO:0000313" key="2">
    <source>
        <dbReference type="EMBL" id="MEQ2440870.1"/>
    </source>
</evidence>